<dbReference type="SMART" id="SM01086">
    <property type="entry name" value="ClpB_D2-small"/>
    <property type="match status" value="1"/>
</dbReference>
<dbReference type="SMART" id="SM00382">
    <property type="entry name" value="AAA"/>
    <property type="match status" value="2"/>
</dbReference>
<evidence type="ECO:0000256" key="3">
    <source>
        <dbReference type="ARBA" id="ARBA00022840"/>
    </source>
</evidence>
<feature type="domain" description="Clp ATPase C-terminal" evidence="8">
    <location>
        <begin position="762"/>
        <end position="852"/>
    </location>
</feature>
<dbReference type="Gene3D" id="1.10.1780.10">
    <property type="entry name" value="Clp, N-terminal domain"/>
    <property type="match status" value="1"/>
</dbReference>
<dbReference type="InterPro" id="IPR036628">
    <property type="entry name" value="Clp_N_dom_sf"/>
</dbReference>
<protein>
    <submittedName>
        <fullName evidence="9">ATPase AAA-2 domain protein</fullName>
    </submittedName>
</protein>
<keyword evidence="3" id="KW-0067">ATP-binding</keyword>
<dbReference type="Gene3D" id="1.10.8.60">
    <property type="match status" value="2"/>
</dbReference>
<feature type="domain" description="AAA+ ATPase" evidence="7">
    <location>
        <begin position="322"/>
        <end position="463"/>
    </location>
</feature>
<dbReference type="Pfam" id="PF00004">
    <property type="entry name" value="AAA"/>
    <property type="match status" value="1"/>
</dbReference>
<dbReference type="InterPro" id="IPR041546">
    <property type="entry name" value="ClpA/ClpB_AAA_lid"/>
</dbReference>
<evidence type="ECO:0000256" key="6">
    <source>
        <dbReference type="SAM" id="Phobius"/>
    </source>
</evidence>
<keyword evidence="1" id="KW-0677">Repeat</keyword>
<evidence type="ECO:0000256" key="2">
    <source>
        <dbReference type="ARBA" id="ARBA00022741"/>
    </source>
</evidence>
<dbReference type="GO" id="GO:0005737">
    <property type="term" value="C:cytoplasm"/>
    <property type="evidence" value="ECO:0007669"/>
    <property type="project" value="TreeGrafter"/>
</dbReference>
<dbReference type="EMBL" id="LBSR01000012">
    <property type="protein sequence ID" value="KKQ21869.1"/>
    <property type="molecule type" value="Genomic_DNA"/>
</dbReference>
<dbReference type="SUPFAM" id="SSF52540">
    <property type="entry name" value="P-loop containing nucleoside triphosphate hydrolases"/>
    <property type="match status" value="2"/>
</dbReference>
<keyword evidence="4" id="KW-0143">Chaperone</keyword>
<keyword evidence="2" id="KW-0547">Nucleotide-binding</keyword>
<feature type="coiled-coil region" evidence="5">
    <location>
        <begin position="148"/>
        <end position="175"/>
    </location>
</feature>
<gene>
    <name evidence="9" type="ORF">US36_C0012G0028</name>
</gene>
<dbReference type="Gene3D" id="3.40.50.300">
    <property type="entry name" value="P-loop containing nucleotide triphosphate hydrolases"/>
    <property type="match status" value="2"/>
</dbReference>
<keyword evidence="5" id="KW-0175">Coiled coil</keyword>
<dbReference type="Pfam" id="PF17871">
    <property type="entry name" value="AAA_lid_9"/>
    <property type="match status" value="1"/>
</dbReference>
<dbReference type="CDD" id="cd00009">
    <property type="entry name" value="AAA"/>
    <property type="match status" value="1"/>
</dbReference>
<name>A0A0G0IC97_9BACT</name>
<dbReference type="PATRIC" id="fig|1619010.3.peg.441"/>
<dbReference type="InterPro" id="IPR001270">
    <property type="entry name" value="ClpA/B"/>
</dbReference>
<reference evidence="9 10" key="1">
    <citation type="journal article" date="2015" name="Nature">
        <title>rRNA introns, odd ribosomes, and small enigmatic genomes across a large radiation of phyla.</title>
        <authorList>
            <person name="Brown C.T."/>
            <person name="Hug L.A."/>
            <person name="Thomas B.C."/>
            <person name="Sharon I."/>
            <person name="Castelle C.J."/>
            <person name="Singh A."/>
            <person name="Wilkins M.J."/>
            <person name="Williams K.H."/>
            <person name="Banfield J.F."/>
        </authorList>
    </citation>
    <scope>NUCLEOTIDE SEQUENCE [LARGE SCALE GENOMIC DNA]</scope>
</reference>
<dbReference type="InterPro" id="IPR019489">
    <property type="entry name" value="Clp_ATPase_C"/>
</dbReference>
<feature type="transmembrane region" description="Helical" evidence="6">
    <location>
        <begin position="51"/>
        <end position="70"/>
    </location>
</feature>
<feature type="domain" description="AAA+ ATPase" evidence="7">
    <location>
        <begin position="596"/>
        <end position="763"/>
    </location>
</feature>
<evidence type="ECO:0000259" key="7">
    <source>
        <dbReference type="SMART" id="SM00382"/>
    </source>
</evidence>
<evidence type="ECO:0000256" key="5">
    <source>
        <dbReference type="SAM" id="Coils"/>
    </source>
</evidence>
<dbReference type="PANTHER" id="PTHR11638">
    <property type="entry name" value="ATP-DEPENDENT CLP PROTEASE"/>
    <property type="match status" value="1"/>
</dbReference>
<keyword evidence="6" id="KW-0812">Transmembrane</keyword>
<keyword evidence="6" id="KW-1133">Transmembrane helix</keyword>
<feature type="transmembrane region" description="Helical" evidence="6">
    <location>
        <begin position="26"/>
        <end position="45"/>
    </location>
</feature>
<dbReference type="GO" id="GO:0016887">
    <property type="term" value="F:ATP hydrolysis activity"/>
    <property type="evidence" value="ECO:0007669"/>
    <property type="project" value="InterPro"/>
</dbReference>
<evidence type="ECO:0000259" key="8">
    <source>
        <dbReference type="SMART" id="SM01086"/>
    </source>
</evidence>
<dbReference type="Pfam" id="PF07724">
    <property type="entry name" value="AAA_2"/>
    <property type="match status" value="1"/>
</dbReference>
<organism evidence="9 10">
    <name type="scientific">Candidatus Wolfebacteria bacterium GW2011_GWC1_37_10</name>
    <dbReference type="NCBI Taxonomy" id="1619010"/>
    <lineage>
        <taxon>Bacteria</taxon>
        <taxon>Candidatus Wolfeibacteriota</taxon>
    </lineage>
</organism>
<proteinExistence type="predicted"/>
<dbReference type="InterPro" id="IPR003593">
    <property type="entry name" value="AAA+_ATPase"/>
</dbReference>
<evidence type="ECO:0000313" key="10">
    <source>
        <dbReference type="Proteomes" id="UP000034044"/>
    </source>
</evidence>
<keyword evidence="6" id="KW-0472">Membrane</keyword>
<dbReference type="InterPro" id="IPR050130">
    <property type="entry name" value="ClpA_ClpB"/>
</dbReference>
<dbReference type="InterPro" id="IPR027417">
    <property type="entry name" value="P-loop_NTPase"/>
</dbReference>
<evidence type="ECO:0000256" key="1">
    <source>
        <dbReference type="ARBA" id="ARBA00022737"/>
    </source>
</evidence>
<dbReference type="InterPro" id="IPR003959">
    <property type="entry name" value="ATPase_AAA_core"/>
</dbReference>
<dbReference type="PRINTS" id="PR00300">
    <property type="entry name" value="CLPPROTEASEA"/>
</dbReference>
<dbReference type="GO" id="GO:0034605">
    <property type="term" value="P:cellular response to heat"/>
    <property type="evidence" value="ECO:0007669"/>
    <property type="project" value="TreeGrafter"/>
</dbReference>
<accession>A0A0G0IC97</accession>
<dbReference type="Proteomes" id="UP000034044">
    <property type="component" value="Unassembled WGS sequence"/>
</dbReference>
<dbReference type="GO" id="GO:0005524">
    <property type="term" value="F:ATP binding"/>
    <property type="evidence" value="ECO:0007669"/>
    <property type="project" value="UniProtKB-KW"/>
</dbReference>
<dbReference type="Pfam" id="PF10431">
    <property type="entry name" value="ClpB_D2-small"/>
    <property type="match status" value="1"/>
</dbReference>
<dbReference type="AlphaFoldDB" id="A0A0G0IC97"/>
<dbReference type="CDD" id="cd19499">
    <property type="entry name" value="RecA-like_ClpB_Hsp104-like"/>
    <property type="match status" value="1"/>
</dbReference>
<evidence type="ECO:0000256" key="4">
    <source>
        <dbReference type="ARBA" id="ARBA00023186"/>
    </source>
</evidence>
<sequence>MDQLKLSFKNISFFDPRLKMSWFSRFLIRFVCYLFYTVLFITTATFLFSKIYYLFLIGILFSLFLIDRFIHRAQADRSLVGLIRYLPRLNRRKDNSQLNFSINSAQYLSPSGFSVIERSYDKSILVSGDFYLYLLKFLIHLPDLSRGLEKMDVNIGELEEKIEEIIDSEENKKIKKSKEELFADAGFLVRSAFLAAVSAKNRFIEPRDLFVALGNVKNPSIGKLFVFFNIIPDDLEKAMIFAKFSKGFNFFRRLPKTVGEFISQSKRIRHRTINRAWTSRPTPTLDNLGVDFTDLARENEVGFLIGHETEYARLIDILSRPSRPNALLVGEAGSGKETLVSALAYGIVKDEVPEAIFDKRLVSLGIGNLISGAQPEEVASRLNKIVEEITIAGNIILYIPDIHNLVKTSGSNFMSAANILSPIINNDAFPLIGATYPNEYKQLIEPLSDFSSAFEVIRVKEISEDEAVRLLIYESIILERQYKIIISFGAIKQAVFLAHKYFRQKPLPSSAEDLLKESLSYAASRKDKILQADDVIAVAQRKINIPLQYAGGEEAKKLLNLESIIHESLIDQEAAVSGVSRALREYRSGLSRSGGPIAAFLFVGPTGVGKTELSKILTKVQFGSENLMVRFDMSEYQTKESINRFIGSTDGKISGALTEAIIQKPYSLILLDEFEKAHSDILNLFLQVFDDGRLTDNSGKTVDFSHTIIIATSNAHSNFIKERIEAKDKIEKISEDLKKKLTEYFRPELLNRFSQIVVFKNLSPEDIEEITKLQLKALAKNLEQTHGIILNFNEAVVKYIAELGYDPVFGARPLRGVISEKIRSVLAEKILKVEISKGNSVKAVIDNGEIRYIL</sequence>
<dbReference type="PANTHER" id="PTHR11638:SF18">
    <property type="entry name" value="HEAT SHOCK PROTEIN 104"/>
    <property type="match status" value="1"/>
</dbReference>
<comment type="caution">
    <text evidence="9">The sequence shown here is derived from an EMBL/GenBank/DDBJ whole genome shotgun (WGS) entry which is preliminary data.</text>
</comment>
<evidence type="ECO:0000313" key="9">
    <source>
        <dbReference type="EMBL" id="KKQ21869.1"/>
    </source>
</evidence>